<evidence type="ECO:0000313" key="5">
    <source>
        <dbReference type="EMBL" id="PYE88477.1"/>
    </source>
</evidence>
<dbReference type="SUPFAM" id="SSF47413">
    <property type="entry name" value="lambda repressor-like DNA-binding domains"/>
    <property type="match status" value="1"/>
</dbReference>
<dbReference type="SMART" id="SM00530">
    <property type="entry name" value="HTH_XRE"/>
    <property type="match status" value="1"/>
</dbReference>
<reference evidence="5 6" key="1">
    <citation type="submission" date="2018-06" db="EMBL/GenBank/DDBJ databases">
        <title>Genomic Encyclopedia of Type Strains, Phase III (KMG-III): the genomes of soil and plant-associated and newly described type strains.</title>
        <authorList>
            <person name="Whitman W."/>
        </authorList>
    </citation>
    <scope>NUCLEOTIDE SEQUENCE [LARGE SCALE GENOMIC DNA]</scope>
    <source>
        <strain evidence="5 6">ORS 1419</strain>
    </source>
</reference>
<dbReference type="AlphaFoldDB" id="A0A318T7M0"/>
<keyword evidence="2" id="KW-0238">DNA-binding</keyword>
<evidence type="ECO:0000256" key="3">
    <source>
        <dbReference type="ARBA" id="ARBA00023163"/>
    </source>
</evidence>
<accession>A0A318T7M0</accession>
<dbReference type="InterPro" id="IPR052359">
    <property type="entry name" value="HTH-type_reg/antitoxin"/>
</dbReference>
<dbReference type="GO" id="GO:0003677">
    <property type="term" value="F:DNA binding"/>
    <property type="evidence" value="ECO:0007669"/>
    <property type="project" value="UniProtKB-KW"/>
</dbReference>
<dbReference type="PANTHER" id="PTHR36511:SF3">
    <property type="entry name" value="ANTITOXIN HIGA-2"/>
    <property type="match status" value="1"/>
</dbReference>
<keyword evidence="3" id="KW-0804">Transcription</keyword>
<dbReference type="InterPro" id="IPR010982">
    <property type="entry name" value="Lambda_DNA-bd_dom_sf"/>
</dbReference>
<name>A0A318T7M0_9HYPH</name>
<evidence type="ECO:0000256" key="2">
    <source>
        <dbReference type="ARBA" id="ARBA00023125"/>
    </source>
</evidence>
<dbReference type="OrthoDB" id="9799384at2"/>
<dbReference type="Proteomes" id="UP000247454">
    <property type="component" value="Unassembled WGS sequence"/>
</dbReference>
<dbReference type="PROSITE" id="PS50943">
    <property type="entry name" value="HTH_CROC1"/>
    <property type="match status" value="1"/>
</dbReference>
<dbReference type="RefSeq" id="WP_110750875.1">
    <property type="nucleotide sequence ID" value="NZ_QJTF01000007.1"/>
</dbReference>
<dbReference type="PANTHER" id="PTHR36511">
    <property type="entry name" value="MERR FAMILY BACTERIAL REGULATORY PROTEIN"/>
    <property type="match status" value="1"/>
</dbReference>
<organism evidence="5 6">
    <name type="scientific">Phyllobacterium leguminum</name>
    <dbReference type="NCBI Taxonomy" id="314237"/>
    <lineage>
        <taxon>Bacteria</taxon>
        <taxon>Pseudomonadati</taxon>
        <taxon>Pseudomonadota</taxon>
        <taxon>Alphaproteobacteria</taxon>
        <taxon>Hyphomicrobiales</taxon>
        <taxon>Phyllobacteriaceae</taxon>
        <taxon>Phyllobacterium</taxon>
    </lineage>
</organism>
<evidence type="ECO:0000256" key="1">
    <source>
        <dbReference type="ARBA" id="ARBA00023015"/>
    </source>
</evidence>
<proteinExistence type="predicted"/>
<keyword evidence="1" id="KW-0805">Transcription regulation</keyword>
<gene>
    <name evidence="5" type="ORF">C7477_107120</name>
</gene>
<sequence length="105" mass="11764">MAKTYKSEIMASIHETMEGMFEIGAIDKQTMREFDEACLTTVETLAPEEIRAIREREHLSQPVFARYLNVSKGLVSDWERGVKKPGGPALKLLTVVQKKGLQAIA</sequence>
<dbReference type="Gene3D" id="1.10.260.40">
    <property type="entry name" value="lambda repressor-like DNA-binding domains"/>
    <property type="match status" value="1"/>
</dbReference>
<dbReference type="InterPro" id="IPR001387">
    <property type="entry name" value="Cro/C1-type_HTH"/>
</dbReference>
<dbReference type="Pfam" id="PF01381">
    <property type="entry name" value="HTH_3"/>
    <property type="match status" value="1"/>
</dbReference>
<dbReference type="CDD" id="cd00093">
    <property type="entry name" value="HTH_XRE"/>
    <property type="match status" value="1"/>
</dbReference>
<evidence type="ECO:0000259" key="4">
    <source>
        <dbReference type="PROSITE" id="PS50943"/>
    </source>
</evidence>
<feature type="domain" description="HTH cro/C1-type" evidence="4">
    <location>
        <begin position="50"/>
        <end position="93"/>
    </location>
</feature>
<keyword evidence="6" id="KW-1185">Reference proteome</keyword>
<dbReference type="EMBL" id="QJTF01000007">
    <property type="protein sequence ID" value="PYE88477.1"/>
    <property type="molecule type" value="Genomic_DNA"/>
</dbReference>
<evidence type="ECO:0000313" key="6">
    <source>
        <dbReference type="Proteomes" id="UP000247454"/>
    </source>
</evidence>
<protein>
    <submittedName>
        <fullName evidence="5">Putative transcriptional regulator</fullName>
    </submittedName>
</protein>
<comment type="caution">
    <text evidence="5">The sequence shown here is derived from an EMBL/GenBank/DDBJ whole genome shotgun (WGS) entry which is preliminary data.</text>
</comment>